<keyword evidence="1" id="KW-0812">Transmembrane</keyword>
<dbReference type="PANTHER" id="PTHR48090:SF8">
    <property type="entry name" value="GLYCOSYLTRANSFERASE CSBB-RELATED"/>
    <property type="match status" value="1"/>
</dbReference>
<keyword evidence="1" id="KW-1133">Transmembrane helix</keyword>
<proteinExistence type="predicted"/>
<reference evidence="3 4" key="1">
    <citation type="journal article" date="2015" name="Genome Announc.">
        <title>Expanding the biotechnology potential of lactobacilli through comparative genomics of 213 strains and associated genera.</title>
        <authorList>
            <person name="Sun Z."/>
            <person name="Harris H.M."/>
            <person name="McCann A."/>
            <person name="Guo C."/>
            <person name="Argimon S."/>
            <person name="Zhang W."/>
            <person name="Yang X."/>
            <person name="Jeffery I.B."/>
            <person name="Cooney J.C."/>
            <person name="Kagawa T.F."/>
            <person name="Liu W."/>
            <person name="Song Y."/>
            <person name="Salvetti E."/>
            <person name="Wrobel A."/>
            <person name="Rasinkangas P."/>
            <person name="Parkhill J."/>
            <person name="Rea M.C."/>
            <person name="O'Sullivan O."/>
            <person name="Ritari J."/>
            <person name="Douillard F.P."/>
            <person name="Paul Ross R."/>
            <person name="Yang R."/>
            <person name="Briner A.E."/>
            <person name="Felis G.E."/>
            <person name="de Vos W.M."/>
            <person name="Barrangou R."/>
            <person name="Klaenhammer T.R."/>
            <person name="Caufield P.W."/>
            <person name="Cui Y."/>
            <person name="Zhang H."/>
            <person name="O'Toole P.W."/>
        </authorList>
    </citation>
    <scope>NUCLEOTIDE SEQUENCE [LARGE SCALE GENOMIC DNA]</scope>
    <source>
        <strain evidence="3 4">DSM 12361</strain>
    </source>
</reference>
<feature type="domain" description="Glycosyltransferase 2-like" evidence="2">
    <location>
        <begin position="13"/>
        <end position="172"/>
    </location>
</feature>
<name>A0A0R1FW84_9LACO</name>
<dbReference type="InterPro" id="IPR050256">
    <property type="entry name" value="Glycosyltransferase_2"/>
</dbReference>
<dbReference type="AlphaFoldDB" id="A0A0R1FW84"/>
<organism evidence="3 4">
    <name type="scientific">Apilactobacillus kunkeei DSM 12361 = ATCC 700308</name>
    <dbReference type="NCBI Taxonomy" id="1423768"/>
    <lineage>
        <taxon>Bacteria</taxon>
        <taxon>Bacillati</taxon>
        <taxon>Bacillota</taxon>
        <taxon>Bacilli</taxon>
        <taxon>Lactobacillales</taxon>
        <taxon>Lactobacillaceae</taxon>
        <taxon>Apilactobacillus</taxon>
    </lineage>
</organism>
<keyword evidence="3" id="KW-0808">Transferase</keyword>
<dbReference type="GO" id="GO:0005886">
    <property type="term" value="C:plasma membrane"/>
    <property type="evidence" value="ECO:0007669"/>
    <property type="project" value="TreeGrafter"/>
</dbReference>
<gene>
    <name evidence="3" type="ORF">FD43_GL000385</name>
</gene>
<dbReference type="PATRIC" id="fig|1423768.4.peg.388"/>
<dbReference type="Pfam" id="PF00535">
    <property type="entry name" value="Glycos_transf_2"/>
    <property type="match status" value="1"/>
</dbReference>
<dbReference type="SUPFAM" id="SSF53448">
    <property type="entry name" value="Nucleotide-diphospho-sugar transferases"/>
    <property type="match status" value="1"/>
</dbReference>
<dbReference type="Proteomes" id="UP000051794">
    <property type="component" value="Unassembled WGS sequence"/>
</dbReference>
<dbReference type="Gene3D" id="3.90.550.10">
    <property type="entry name" value="Spore Coat Polysaccharide Biosynthesis Protein SpsA, Chain A"/>
    <property type="match status" value="1"/>
</dbReference>
<feature type="transmembrane region" description="Helical" evidence="1">
    <location>
        <begin position="276"/>
        <end position="298"/>
    </location>
</feature>
<evidence type="ECO:0000313" key="4">
    <source>
        <dbReference type="Proteomes" id="UP000051794"/>
    </source>
</evidence>
<accession>A0A0R1FW84</accession>
<evidence type="ECO:0000313" key="3">
    <source>
        <dbReference type="EMBL" id="KRK22839.1"/>
    </source>
</evidence>
<sequence>MKEVTIMENIGLIVPCYNEEPSIKIFYDEVERVFSEMHANHVDYNHEYWFINDGSSDNTLEEIKKLRENDENVHYVSFSRNFGKESAMSAGLENVGGDYVAVMDVDLQDPPALLPQMIKYIKEDDYDVVGCVQKSRKQNFVRAFLSSSFYKVINKMSDVEIKQNVRDYRLMTRQYVDNVLKLTEYNRFTKGIFSWVGFKTKYIEYDGVERAAGESHWSLYQLLEYSLEGIVDFSDVPLKVATWVGGVSFFLSLIGLIFVILRAILFGGSVSGWPSLVSIILLINGVQLFCLGIVGNYIGKIYLETKHRPKYIVKEKK</sequence>
<dbReference type="InterPro" id="IPR001173">
    <property type="entry name" value="Glyco_trans_2-like"/>
</dbReference>
<keyword evidence="1" id="KW-0472">Membrane</keyword>
<evidence type="ECO:0000259" key="2">
    <source>
        <dbReference type="Pfam" id="PF00535"/>
    </source>
</evidence>
<protein>
    <submittedName>
        <fullName evidence="3">Glycosyltransferase csbB</fullName>
    </submittedName>
</protein>
<dbReference type="PANTHER" id="PTHR48090">
    <property type="entry name" value="UNDECAPRENYL-PHOSPHATE 4-DEOXY-4-FORMAMIDO-L-ARABINOSE TRANSFERASE-RELATED"/>
    <property type="match status" value="1"/>
</dbReference>
<comment type="caution">
    <text evidence="3">The sequence shown here is derived from an EMBL/GenBank/DDBJ whole genome shotgun (WGS) entry which is preliminary data.</text>
</comment>
<evidence type="ECO:0000256" key="1">
    <source>
        <dbReference type="SAM" id="Phobius"/>
    </source>
</evidence>
<feature type="transmembrane region" description="Helical" evidence="1">
    <location>
        <begin position="240"/>
        <end position="264"/>
    </location>
</feature>
<dbReference type="CDD" id="cd04187">
    <property type="entry name" value="DPM1_like_bac"/>
    <property type="match status" value="1"/>
</dbReference>
<dbReference type="InterPro" id="IPR029044">
    <property type="entry name" value="Nucleotide-diphossugar_trans"/>
</dbReference>
<dbReference type="EMBL" id="AZCK01000013">
    <property type="protein sequence ID" value="KRK22839.1"/>
    <property type="molecule type" value="Genomic_DNA"/>
</dbReference>
<dbReference type="GO" id="GO:0016740">
    <property type="term" value="F:transferase activity"/>
    <property type="evidence" value="ECO:0007669"/>
    <property type="project" value="UniProtKB-KW"/>
</dbReference>